<evidence type="ECO:0000259" key="10">
    <source>
        <dbReference type="PROSITE" id="PS51384"/>
    </source>
</evidence>
<dbReference type="GO" id="GO:0046872">
    <property type="term" value="F:metal ion binding"/>
    <property type="evidence" value="ECO:0007669"/>
    <property type="project" value="UniProtKB-KW"/>
</dbReference>
<protein>
    <submittedName>
        <fullName evidence="11">Stearoyl-CoA 9-desaturase</fullName>
    </submittedName>
</protein>
<dbReference type="PANTHER" id="PTHR47354:SF6">
    <property type="entry name" value="NADH OXIDOREDUCTASE HCR"/>
    <property type="match status" value="1"/>
</dbReference>
<dbReference type="InterPro" id="IPR050415">
    <property type="entry name" value="MRET"/>
</dbReference>
<sequence length="376" mass="41269">MPLTTRRIARWAVKPAKNVETAVTPKVNVLRGLAARATTPLLPDDYLKLLNPLWTARELRGEVVDVRRETQDSATVTIKPGWGFTAEYRPGQYVGIGLRVDGRWHWRSYSLTSVPLRDSKHITITVKATPEGFLSSHLVNGVEPGTIVRLAKPKGDFALPNPPPEKVLFISAGSGITPVMAMLRTLTARGQSPDIVHVHSAPTADDVIFHDELRMLEDDHASYRLQLQLTETDGHLEFEDIGDVVPDWAERPTWACGPAQMLDDIEKVWDAADRAEHLHIERFTIARTDKGGEGGTVTFAISDKSLEIDGATSLLEAGEKVGIQMPFGCRMGICQTCVLPLESGHVRDFRSGEEHGAGDRINTCVSTASGDCTLKI</sequence>
<dbReference type="Proteomes" id="UP000192411">
    <property type="component" value="Unassembled WGS sequence"/>
</dbReference>
<dbReference type="InterPro" id="IPR017927">
    <property type="entry name" value="FAD-bd_FR_type"/>
</dbReference>
<accession>A0A1X0JPP7</accession>
<dbReference type="GO" id="GO:0051537">
    <property type="term" value="F:2 iron, 2 sulfur cluster binding"/>
    <property type="evidence" value="ECO:0007669"/>
    <property type="project" value="UniProtKB-KW"/>
</dbReference>
<dbReference type="PRINTS" id="PR00410">
    <property type="entry name" value="PHEHYDRXLASE"/>
</dbReference>
<dbReference type="PANTHER" id="PTHR47354">
    <property type="entry name" value="NADH OXIDOREDUCTASE HCR"/>
    <property type="match status" value="1"/>
</dbReference>
<proteinExistence type="predicted"/>
<feature type="domain" description="FAD-binding FR-type" evidence="10">
    <location>
        <begin position="56"/>
        <end position="160"/>
    </location>
</feature>
<dbReference type="GO" id="GO:0016491">
    <property type="term" value="F:oxidoreductase activity"/>
    <property type="evidence" value="ECO:0007669"/>
    <property type="project" value="UniProtKB-KW"/>
</dbReference>
<dbReference type="SUPFAM" id="SSF52343">
    <property type="entry name" value="Ferredoxin reductase-like, C-terminal NADP-linked domain"/>
    <property type="match status" value="1"/>
</dbReference>
<evidence type="ECO:0000256" key="1">
    <source>
        <dbReference type="ARBA" id="ARBA00001974"/>
    </source>
</evidence>
<dbReference type="InterPro" id="IPR001041">
    <property type="entry name" value="2Fe-2S_ferredoxin-type"/>
</dbReference>
<dbReference type="Gene3D" id="3.40.50.80">
    <property type="entry name" value="Nucleotide-binding domain of ferredoxin-NADP reductase (FNR) module"/>
    <property type="match status" value="1"/>
</dbReference>
<gene>
    <name evidence="11" type="ORF">BST47_15750</name>
</gene>
<comment type="caution">
    <text evidence="11">The sequence shown here is derived from an EMBL/GenBank/DDBJ whole genome shotgun (WGS) entry which is preliminary data.</text>
</comment>
<keyword evidence="12" id="KW-1185">Reference proteome</keyword>
<keyword evidence="6" id="KW-0560">Oxidoreductase</keyword>
<keyword evidence="3" id="KW-0001">2Fe-2S</keyword>
<evidence type="ECO:0000256" key="6">
    <source>
        <dbReference type="ARBA" id="ARBA00023002"/>
    </source>
</evidence>
<evidence type="ECO:0000256" key="8">
    <source>
        <dbReference type="ARBA" id="ARBA00023014"/>
    </source>
</evidence>
<dbReference type="CDD" id="cd06216">
    <property type="entry name" value="FNR_iron_sulfur_binding_2"/>
    <property type="match status" value="1"/>
</dbReference>
<keyword evidence="5" id="KW-0274">FAD</keyword>
<dbReference type="InterPro" id="IPR008333">
    <property type="entry name" value="Cbr1-like_FAD-bd_dom"/>
</dbReference>
<dbReference type="PROSITE" id="PS51384">
    <property type="entry name" value="FAD_FR"/>
    <property type="match status" value="1"/>
</dbReference>
<dbReference type="SUPFAM" id="SSF63380">
    <property type="entry name" value="Riboflavin synthase domain-like"/>
    <property type="match status" value="1"/>
</dbReference>
<dbReference type="Gene3D" id="2.40.30.10">
    <property type="entry name" value="Translation factors"/>
    <property type="match status" value="1"/>
</dbReference>
<dbReference type="InterPro" id="IPR017938">
    <property type="entry name" value="Riboflavin_synthase-like_b-brl"/>
</dbReference>
<evidence type="ECO:0000313" key="11">
    <source>
        <dbReference type="EMBL" id="ORB64742.1"/>
    </source>
</evidence>
<keyword evidence="2" id="KW-0285">Flavoprotein</keyword>
<dbReference type="EMBL" id="MVIM01000007">
    <property type="protein sequence ID" value="ORB64742.1"/>
    <property type="molecule type" value="Genomic_DNA"/>
</dbReference>
<evidence type="ECO:0000256" key="5">
    <source>
        <dbReference type="ARBA" id="ARBA00022827"/>
    </source>
</evidence>
<dbReference type="PROSITE" id="PS51085">
    <property type="entry name" value="2FE2S_FER_2"/>
    <property type="match status" value="1"/>
</dbReference>
<comment type="cofactor">
    <cofactor evidence="1">
        <name>FAD</name>
        <dbReference type="ChEBI" id="CHEBI:57692"/>
    </cofactor>
</comment>
<dbReference type="RefSeq" id="WP_083126441.1">
    <property type="nucleotide sequence ID" value="NZ_MVIM01000007.1"/>
</dbReference>
<evidence type="ECO:0000313" key="12">
    <source>
        <dbReference type="Proteomes" id="UP000192411"/>
    </source>
</evidence>
<name>A0A1X0JPP7_9MYCO</name>
<dbReference type="CDD" id="cd00207">
    <property type="entry name" value="fer2"/>
    <property type="match status" value="1"/>
</dbReference>
<dbReference type="InterPro" id="IPR001709">
    <property type="entry name" value="Flavoprot_Pyr_Nucl_cyt_Rdtase"/>
</dbReference>
<dbReference type="Gene3D" id="3.10.20.30">
    <property type="match status" value="1"/>
</dbReference>
<feature type="domain" description="2Fe-2S ferredoxin-type" evidence="9">
    <location>
        <begin position="295"/>
        <end position="376"/>
    </location>
</feature>
<keyword evidence="4" id="KW-0479">Metal-binding</keyword>
<evidence type="ECO:0000259" key="9">
    <source>
        <dbReference type="PROSITE" id="PS51085"/>
    </source>
</evidence>
<organism evidence="11 12">
    <name type="scientific">Mycolicibacterium tusciae</name>
    <dbReference type="NCBI Taxonomy" id="75922"/>
    <lineage>
        <taxon>Bacteria</taxon>
        <taxon>Bacillati</taxon>
        <taxon>Actinomycetota</taxon>
        <taxon>Actinomycetes</taxon>
        <taxon>Mycobacteriales</taxon>
        <taxon>Mycobacteriaceae</taxon>
        <taxon>Mycolicibacterium</taxon>
    </lineage>
</organism>
<reference evidence="11 12" key="1">
    <citation type="submission" date="2017-02" db="EMBL/GenBank/DDBJ databases">
        <title>The new phylogeny of genus Mycobacterium.</title>
        <authorList>
            <person name="Tortoli E."/>
            <person name="Trovato A."/>
            <person name="Cirillo D.M."/>
        </authorList>
    </citation>
    <scope>NUCLEOTIDE SEQUENCE [LARGE SCALE GENOMIC DNA]</scope>
    <source>
        <strain evidence="11 12">DSM 44338</strain>
    </source>
</reference>
<dbReference type="SUPFAM" id="SSF54292">
    <property type="entry name" value="2Fe-2S ferredoxin-like"/>
    <property type="match status" value="1"/>
</dbReference>
<dbReference type="InterPro" id="IPR001433">
    <property type="entry name" value="OxRdtase_FAD/NAD-bd"/>
</dbReference>
<dbReference type="Pfam" id="PF00175">
    <property type="entry name" value="NAD_binding_1"/>
    <property type="match status" value="1"/>
</dbReference>
<dbReference type="OrthoDB" id="9796486at2"/>
<dbReference type="AlphaFoldDB" id="A0A1X0JPP7"/>
<dbReference type="InterPro" id="IPR036010">
    <property type="entry name" value="2Fe-2S_ferredoxin-like_sf"/>
</dbReference>
<keyword evidence="8" id="KW-0411">Iron-sulfur</keyword>
<dbReference type="STRING" id="75922.BST47_15750"/>
<dbReference type="Pfam" id="PF00970">
    <property type="entry name" value="FAD_binding_6"/>
    <property type="match status" value="1"/>
</dbReference>
<evidence type="ECO:0000256" key="7">
    <source>
        <dbReference type="ARBA" id="ARBA00023004"/>
    </source>
</evidence>
<keyword evidence="7" id="KW-0408">Iron</keyword>
<dbReference type="InterPro" id="IPR012675">
    <property type="entry name" value="Beta-grasp_dom_sf"/>
</dbReference>
<evidence type="ECO:0000256" key="2">
    <source>
        <dbReference type="ARBA" id="ARBA00022630"/>
    </source>
</evidence>
<evidence type="ECO:0000256" key="3">
    <source>
        <dbReference type="ARBA" id="ARBA00022714"/>
    </source>
</evidence>
<evidence type="ECO:0000256" key="4">
    <source>
        <dbReference type="ARBA" id="ARBA00022723"/>
    </source>
</evidence>
<dbReference type="PRINTS" id="PR00371">
    <property type="entry name" value="FPNCR"/>
</dbReference>
<dbReference type="Pfam" id="PF00111">
    <property type="entry name" value="Fer2"/>
    <property type="match status" value="1"/>
</dbReference>
<dbReference type="InterPro" id="IPR039261">
    <property type="entry name" value="FNR_nucleotide-bd"/>
</dbReference>